<dbReference type="GO" id="GO:0006888">
    <property type="term" value="P:endoplasmic reticulum to Golgi vesicle-mediated transport"/>
    <property type="evidence" value="ECO:0007669"/>
    <property type="project" value="UniProtKB-UniRule"/>
</dbReference>
<dbReference type="InterPro" id="IPR015943">
    <property type="entry name" value="WD40/YVTN_repeat-like_dom_sf"/>
</dbReference>
<comment type="function">
    <text evidence="10">Guanine nucleotide-exchange factor (GEF) required for the formation or budding of transport vesicles from the ER.</text>
</comment>
<comment type="similarity">
    <text evidence="10">Belongs to the WD repeat SEC12 family.</text>
</comment>
<organism evidence="12 13">
    <name type="scientific">Rasamsonia emersonii (strain ATCC 16479 / CBS 393.64 / IMI 116815)</name>
    <dbReference type="NCBI Taxonomy" id="1408163"/>
    <lineage>
        <taxon>Eukaryota</taxon>
        <taxon>Fungi</taxon>
        <taxon>Dikarya</taxon>
        <taxon>Ascomycota</taxon>
        <taxon>Pezizomycotina</taxon>
        <taxon>Eurotiomycetes</taxon>
        <taxon>Eurotiomycetidae</taxon>
        <taxon>Eurotiales</taxon>
        <taxon>Trichocomaceae</taxon>
        <taxon>Rasamsonia</taxon>
    </lineage>
</organism>
<evidence type="ECO:0000256" key="10">
    <source>
        <dbReference type="RuleBase" id="RU369019"/>
    </source>
</evidence>
<comment type="subcellular location">
    <subcellularLocation>
        <location evidence="10">Endoplasmic reticulum membrane</location>
        <topology evidence="10">Single-pass type II membrane protein</topology>
    </subcellularLocation>
    <subcellularLocation>
        <location evidence="10">Golgi apparatus membrane</location>
        <topology evidence="10">Single-pass type II membrane protein</topology>
    </subcellularLocation>
</comment>
<dbReference type="EMBL" id="LASV01000445">
    <property type="protein sequence ID" value="KKA18533.1"/>
    <property type="molecule type" value="Genomic_DNA"/>
</dbReference>
<dbReference type="OrthoDB" id="2013972at2759"/>
<keyword evidence="2 10" id="KW-0853">WD repeat</keyword>
<sequence length="197" mass="21216">MAPHISSAKITLSCPLFAADFDPRNNGFLLVGGGGGEGRSGVGNKIALLNTSKRNEISEVVDIELSRDEDSVTSLAVALADDESIVALAGINSSQAEQQRGNNQHLRSFRLEYPPRKSADHADGEKPQEEKRPRTTTALSRTSLFKNIQKPKPGEKIDTYQRLLRLSPWRGADAPRIAAIATGLAPSGEIVLFNVTA</sequence>
<name>A0A0F4YLN8_RASE3</name>
<evidence type="ECO:0000256" key="6">
    <source>
        <dbReference type="ARBA" id="ARBA00022892"/>
    </source>
</evidence>
<keyword evidence="4 10" id="KW-0677">Repeat</keyword>
<evidence type="ECO:0000256" key="7">
    <source>
        <dbReference type="ARBA" id="ARBA00022927"/>
    </source>
</evidence>
<keyword evidence="8" id="KW-1133">Transmembrane helix</keyword>
<evidence type="ECO:0000256" key="5">
    <source>
        <dbReference type="ARBA" id="ARBA00022824"/>
    </source>
</evidence>
<evidence type="ECO:0000256" key="2">
    <source>
        <dbReference type="ARBA" id="ARBA00022574"/>
    </source>
</evidence>
<dbReference type="GO" id="GO:0003400">
    <property type="term" value="P:regulation of COPII vesicle coating"/>
    <property type="evidence" value="ECO:0007669"/>
    <property type="project" value="UniProtKB-UniRule"/>
</dbReference>
<evidence type="ECO:0000256" key="11">
    <source>
        <dbReference type="SAM" id="MobiDB-lite"/>
    </source>
</evidence>
<evidence type="ECO:0000256" key="4">
    <source>
        <dbReference type="ARBA" id="ARBA00022737"/>
    </source>
</evidence>
<keyword evidence="1 10" id="KW-0813">Transport</keyword>
<dbReference type="GO" id="GO:0015031">
    <property type="term" value="P:protein transport"/>
    <property type="evidence" value="ECO:0007669"/>
    <property type="project" value="UniProtKB-KW"/>
</dbReference>
<evidence type="ECO:0000313" key="12">
    <source>
        <dbReference type="EMBL" id="KKA18533.1"/>
    </source>
</evidence>
<feature type="compositionally biased region" description="Basic and acidic residues" evidence="11">
    <location>
        <begin position="112"/>
        <end position="133"/>
    </location>
</feature>
<dbReference type="Gene3D" id="2.130.10.10">
    <property type="entry name" value="YVTN repeat-like/Quinoprotein amine dehydrogenase"/>
    <property type="match status" value="1"/>
</dbReference>
<evidence type="ECO:0000256" key="3">
    <source>
        <dbReference type="ARBA" id="ARBA00022692"/>
    </source>
</evidence>
<dbReference type="InterPro" id="IPR045260">
    <property type="entry name" value="Sec12-like"/>
</dbReference>
<comment type="caution">
    <text evidence="12">The sequence shown here is derived from an EMBL/GenBank/DDBJ whole genome shotgun (WGS) entry which is preliminary data.</text>
</comment>
<dbReference type="PANTHER" id="PTHR23284:SF0">
    <property type="entry name" value="PROLACTIN REGULATORY ELEMENT-BINDING PROTEIN"/>
    <property type="match status" value="1"/>
</dbReference>
<dbReference type="AlphaFoldDB" id="A0A0F4YLN8"/>
<feature type="non-terminal residue" evidence="12">
    <location>
        <position position="197"/>
    </location>
</feature>
<keyword evidence="13" id="KW-1185">Reference proteome</keyword>
<proteinExistence type="inferred from homology"/>
<gene>
    <name evidence="12" type="ORF">T310_7505</name>
</gene>
<dbReference type="GO" id="GO:0005789">
    <property type="term" value="C:endoplasmic reticulum membrane"/>
    <property type="evidence" value="ECO:0007669"/>
    <property type="project" value="UniProtKB-SubCell"/>
</dbReference>
<keyword evidence="3" id="KW-0812">Transmembrane</keyword>
<dbReference type="PANTHER" id="PTHR23284">
    <property type="entry name" value="PROLACTIN REGULATORY ELEMENT BINDING PROTEIN"/>
    <property type="match status" value="1"/>
</dbReference>
<dbReference type="GeneID" id="25319777"/>
<protein>
    <recommendedName>
        <fullName evidence="10">Guanine nucleotide-exchange factor SEC12</fullName>
    </recommendedName>
</protein>
<evidence type="ECO:0000256" key="9">
    <source>
        <dbReference type="ARBA" id="ARBA00023136"/>
    </source>
</evidence>
<keyword evidence="7 10" id="KW-0653">Protein transport</keyword>
<evidence type="ECO:0000313" key="13">
    <source>
        <dbReference type="Proteomes" id="UP000053958"/>
    </source>
</evidence>
<keyword evidence="6" id="KW-0931">ER-Golgi transport</keyword>
<feature type="region of interest" description="Disordered" evidence="11">
    <location>
        <begin position="112"/>
        <end position="140"/>
    </location>
</feature>
<keyword evidence="5 10" id="KW-0256">Endoplasmic reticulum</keyword>
<dbReference type="STRING" id="1408163.A0A0F4YLN8"/>
<dbReference type="GO" id="GO:0000139">
    <property type="term" value="C:Golgi membrane"/>
    <property type="evidence" value="ECO:0007669"/>
    <property type="project" value="UniProtKB-SubCell"/>
</dbReference>
<dbReference type="RefSeq" id="XP_013325145.1">
    <property type="nucleotide sequence ID" value="XM_013469691.1"/>
</dbReference>
<dbReference type="GO" id="GO:0005085">
    <property type="term" value="F:guanyl-nucleotide exchange factor activity"/>
    <property type="evidence" value="ECO:0007669"/>
    <property type="project" value="InterPro"/>
</dbReference>
<dbReference type="Proteomes" id="UP000053958">
    <property type="component" value="Unassembled WGS sequence"/>
</dbReference>
<keyword evidence="9" id="KW-0472">Membrane</keyword>
<evidence type="ECO:0000256" key="1">
    <source>
        <dbReference type="ARBA" id="ARBA00022448"/>
    </source>
</evidence>
<evidence type="ECO:0000256" key="8">
    <source>
        <dbReference type="ARBA" id="ARBA00022989"/>
    </source>
</evidence>
<accession>A0A0F4YLN8</accession>
<reference evidence="12 13" key="1">
    <citation type="submission" date="2015-04" db="EMBL/GenBank/DDBJ databases">
        <authorList>
            <person name="Heijne W.H."/>
            <person name="Fedorova N.D."/>
            <person name="Nierman W.C."/>
            <person name="Vollebregt A.W."/>
            <person name="Zhao Z."/>
            <person name="Wu L."/>
            <person name="Kumar M."/>
            <person name="Stam H."/>
            <person name="van den Berg M.A."/>
            <person name="Pel H.J."/>
        </authorList>
    </citation>
    <scope>NUCLEOTIDE SEQUENCE [LARGE SCALE GENOMIC DNA]</scope>
    <source>
        <strain evidence="12 13">CBS 393.64</strain>
    </source>
</reference>